<dbReference type="EMBL" id="JASPKY010000346">
    <property type="protein sequence ID" value="KAK9704614.1"/>
    <property type="molecule type" value="Genomic_DNA"/>
</dbReference>
<dbReference type="Proteomes" id="UP001458880">
    <property type="component" value="Unassembled WGS sequence"/>
</dbReference>
<evidence type="ECO:0000313" key="2">
    <source>
        <dbReference type="EMBL" id="KAK9704614.1"/>
    </source>
</evidence>
<feature type="region of interest" description="Disordered" evidence="1">
    <location>
        <begin position="36"/>
        <end position="96"/>
    </location>
</feature>
<protein>
    <submittedName>
        <fullName evidence="2">Uncharacterized protein</fullName>
    </submittedName>
</protein>
<evidence type="ECO:0000313" key="3">
    <source>
        <dbReference type="Proteomes" id="UP001458880"/>
    </source>
</evidence>
<accession>A0AAW1JKT3</accession>
<comment type="caution">
    <text evidence="2">The sequence shown here is derived from an EMBL/GenBank/DDBJ whole genome shotgun (WGS) entry which is preliminary data.</text>
</comment>
<organism evidence="2 3">
    <name type="scientific">Popillia japonica</name>
    <name type="common">Japanese beetle</name>
    <dbReference type="NCBI Taxonomy" id="7064"/>
    <lineage>
        <taxon>Eukaryota</taxon>
        <taxon>Metazoa</taxon>
        <taxon>Ecdysozoa</taxon>
        <taxon>Arthropoda</taxon>
        <taxon>Hexapoda</taxon>
        <taxon>Insecta</taxon>
        <taxon>Pterygota</taxon>
        <taxon>Neoptera</taxon>
        <taxon>Endopterygota</taxon>
        <taxon>Coleoptera</taxon>
        <taxon>Polyphaga</taxon>
        <taxon>Scarabaeiformia</taxon>
        <taxon>Scarabaeidae</taxon>
        <taxon>Rutelinae</taxon>
        <taxon>Popillia</taxon>
    </lineage>
</organism>
<name>A0AAW1JKT3_POPJA</name>
<sequence>MVGYCSGGYKLWGEDKNGIVAARNIIFDERLNKQEEEVSIRSKPIEESDNDMDENRDQENNEEKENIEEEIISRNKPEIEDIEKREERVKQKPQWQ</sequence>
<proteinExistence type="predicted"/>
<feature type="compositionally biased region" description="Basic and acidic residues" evidence="1">
    <location>
        <begin position="53"/>
        <end position="64"/>
    </location>
</feature>
<feature type="compositionally biased region" description="Basic and acidic residues" evidence="1">
    <location>
        <begin position="36"/>
        <end position="46"/>
    </location>
</feature>
<dbReference type="AlphaFoldDB" id="A0AAW1JKT3"/>
<reference evidence="2 3" key="1">
    <citation type="journal article" date="2024" name="BMC Genomics">
        <title>De novo assembly and annotation of Popillia japonica's genome with initial clues to its potential as an invasive pest.</title>
        <authorList>
            <person name="Cucini C."/>
            <person name="Boschi S."/>
            <person name="Funari R."/>
            <person name="Cardaioli E."/>
            <person name="Iannotti N."/>
            <person name="Marturano G."/>
            <person name="Paoli F."/>
            <person name="Bruttini M."/>
            <person name="Carapelli A."/>
            <person name="Frati F."/>
            <person name="Nardi F."/>
        </authorList>
    </citation>
    <scope>NUCLEOTIDE SEQUENCE [LARGE SCALE GENOMIC DNA]</scope>
    <source>
        <strain evidence="2">DMR45628</strain>
    </source>
</reference>
<feature type="compositionally biased region" description="Basic and acidic residues" evidence="1">
    <location>
        <begin position="71"/>
        <end position="90"/>
    </location>
</feature>
<keyword evidence="3" id="KW-1185">Reference proteome</keyword>
<evidence type="ECO:0000256" key="1">
    <source>
        <dbReference type="SAM" id="MobiDB-lite"/>
    </source>
</evidence>
<gene>
    <name evidence="2" type="ORF">QE152_g27758</name>
</gene>